<dbReference type="PANTHER" id="PTHR15139:SF0">
    <property type="entry name" value="TUBULIN-SPECIFIC CHAPERONE C"/>
    <property type="match status" value="1"/>
</dbReference>
<dbReference type="RefSeq" id="WP_141296267.1">
    <property type="nucleotide sequence ID" value="NZ_BJCD01000081.1"/>
</dbReference>
<feature type="compositionally biased region" description="Low complexity" evidence="2">
    <location>
        <begin position="619"/>
        <end position="632"/>
    </location>
</feature>
<dbReference type="Pfam" id="PF13699">
    <property type="entry name" value="eCIS_core"/>
    <property type="match status" value="2"/>
</dbReference>
<feature type="compositionally biased region" description="Polar residues" evidence="2">
    <location>
        <begin position="542"/>
        <end position="551"/>
    </location>
</feature>
<dbReference type="Proteomes" id="UP000299794">
    <property type="component" value="Unassembled WGS sequence"/>
</dbReference>
<feature type="compositionally biased region" description="Polar residues" evidence="2">
    <location>
        <begin position="1"/>
        <end position="27"/>
    </location>
</feature>
<feature type="compositionally biased region" description="Low complexity" evidence="2">
    <location>
        <begin position="2218"/>
        <end position="2227"/>
    </location>
</feature>
<organism evidence="4 5">
    <name type="scientific">Planktothrix agardhii CCAP 1459/11A</name>
    <dbReference type="NCBI Taxonomy" id="282420"/>
    <lineage>
        <taxon>Bacteria</taxon>
        <taxon>Bacillati</taxon>
        <taxon>Cyanobacteriota</taxon>
        <taxon>Cyanophyceae</taxon>
        <taxon>Oscillatoriophycideae</taxon>
        <taxon>Oscillatoriales</taxon>
        <taxon>Microcoleaceae</taxon>
        <taxon>Planktothrix</taxon>
    </lineage>
</organism>
<feature type="compositionally biased region" description="Basic and acidic residues" evidence="2">
    <location>
        <begin position="2232"/>
        <end position="2270"/>
    </location>
</feature>
<feature type="region of interest" description="Disordered" evidence="2">
    <location>
        <begin position="327"/>
        <end position="672"/>
    </location>
</feature>
<dbReference type="InterPro" id="IPR025295">
    <property type="entry name" value="eCIS_core_dom"/>
</dbReference>
<feature type="compositionally biased region" description="Basic and acidic residues" evidence="2">
    <location>
        <begin position="380"/>
        <end position="540"/>
    </location>
</feature>
<dbReference type="EMBL" id="BJCD01000081">
    <property type="protein sequence ID" value="GDZ96183.1"/>
    <property type="molecule type" value="Genomic_DNA"/>
</dbReference>
<keyword evidence="1" id="KW-0175">Coiled coil</keyword>
<feature type="compositionally biased region" description="Basic and acidic residues" evidence="2">
    <location>
        <begin position="738"/>
        <end position="748"/>
    </location>
</feature>
<feature type="compositionally biased region" description="Basic and acidic residues" evidence="2">
    <location>
        <begin position="761"/>
        <end position="775"/>
    </location>
</feature>
<feature type="compositionally biased region" description="Basic and acidic residues" evidence="2">
    <location>
        <begin position="2034"/>
        <end position="2046"/>
    </location>
</feature>
<protein>
    <recommendedName>
        <fullName evidence="3">eCIS core domain-containing protein</fullName>
    </recommendedName>
</protein>
<feature type="region of interest" description="Disordered" evidence="2">
    <location>
        <begin position="1656"/>
        <end position="1721"/>
    </location>
</feature>
<dbReference type="InterPro" id="IPR027684">
    <property type="entry name" value="TBCC"/>
</dbReference>
<feature type="coiled-coil region" evidence="1">
    <location>
        <begin position="1219"/>
        <end position="1272"/>
    </location>
</feature>
<dbReference type="InterPro" id="IPR016024">
    <property type="entry name" value="ARM-type_fold"/>
</dbReference>
<evidence type="ECO:0000313" key="4">
    <source>
        <dbReference type="EMBL" id="GDZ96183.1"/>
    </source>
</evidence>
<feature type="compositionally biased region" description="Polar residues" evidence="2">
    <location>
        <begin position="1005"/>
        <end position="1021"/>
    </location>
</feature>
<feature type="compositionally biased region" description="Basic and acidic residues" evidence="2">
    <location>
        <begin position="1676"/>
        <end position="1693"/>
    </location>
</feature>
<dbReference type="GO" id="GO:0007023">
    <property type="term" value="P:post-chaperonin tubulin folding pathway"/>
    <property type="evidence" value="ECO:0007669"/>
    <property type="project" value="InterPro"/>
</dbReference>
<gene>
    <name evidence="4" type="ORF">PA905_46170</name>
</gene>
<feature type="region of interest" description="Disordered" evidence="2">
    <location>
        <begin position="846"/>
        <end position="867"/>
    </location>
</feature>
<accession>A0A4P5ZLC6</accession>
<feature type="compositionally biased region" description="Basic residues" evidence="2">
    <location>
        <begin position="332"/>
        <end position="344"/>
    </location>
</feature>
<feature type="compositionally biased region" description="Basic and acidic residues" evidence="2">
    <location>
        <begin position="658"/>
        <end position="672"/>
    </location>
</feature>
<dbReference type="PANTHER" id="PTHR15139">
    <property type="entry name" value="TUBULIN FOLDING COFACTOR C"/>
    <property type="match status" value="1"/>
</dbReference>
<dbReference type="SUPFAM" id="SSF48371">
    <property type="entry name" value="ARM repeat"/>
    <property type="match status" value="1"/>
</dbReference>
<feature type="compositionally biased region" description="Polar residues" evidence="2">
    <location>
        <begin position="696"/>
        <end position="711"/>
    </location>
</feature>
<dbReference type="GO" id="GO:0005737">
    <property type="term" value="C:cytoplasm"/>
    <property type="evidence" value="ECO:0007669"/>
    <property type="project" value="TreeGrafter"/>
</dbReference>
<name>A0A4P5ZLC6_PLAAG</name>
<evidence type="ECO:0000256" key="1">
    <source>
        <dbReference type="SAM" id="Coils"/>
    </source>
</evidence>
<feature type="region of interest" description="Disordered" evidence="2">
    <location>
        <begin position="1"/>
        <end position="69"/>
    </location>
</feature>
<evidence type="ECO:0000313" key="5">
    <source>
        <dbReference type="Proteomes" id="UP000299794"/>
    </source>
</evidence>
<feature type="compositionally biased region" description="Polar residues" evidence="2">
    <location>
        <begin position="564"/>
        <end position="573"/>
    </location>
</feature>
<dbReference type="GO" id="GO:0007021">
    <property type="term" value="P:tubulin complex assembly"/>
    <property type="evidence" value="ECO:0007669"/>
    <property type="project" value="TreeGrafter"/>
</dbReference>
<feature type="region of interest" description="Disordered" evidence="2">
    <location>
        <begin position="2024"/>
        <end position="2049"/>
    </location>
</feature>
<feature type="region of interest" description="Disordered" evidence="2">
    <location>
        <begin position="2203"/>
        <end position="2325"/>
    </location>
</feature>
<feature type="domain" description="eCIS core" evidence="3">
    <location>
        <begin position="1919"/>
        <end position="1996"/>
    </location>
</feature>
<reference evidence="5" key="1">
    <citation type="submission" date="2019-02" db="EMBL/GenBank/DDBJ databases">
        <title>Draft genome sequence of Planktothrix agardhii NIES-905.</title>
        <authorList>
            <person name="Yamaguchi H."/>
            <person name="Suzuki S."/>
            <person name="Kawachi M."/>
        </authorList>
    </citation>
    <scope>NUCLEOTIDE SEQUENCE [LARGE SCALE GENOMIC DNA]</scope>
    <source>
        <strain evidence="5">CCAP 1459/11A</strain>
    </source>
</reference>
<evidence type="ECO:0000259" key="3">
    <source>
        <dbReference type="Pfam" id="PF13699"/>
    </source>
</evidence>
<evidence type="ECO:0000256" key="2">
    <source>
        <dbReference type="SAM" id="MobiDB-lite"/>
    </source>
</evidence>
<sequence length="2325" mass="252635">MNTKAVVTPVKKSTPTPIPQLSPTVGLTSVRPFADEQLALKEDDSTSEQKLAGAAAPPPPEVQRNQNLNSGYNFGQISISEYIPATPQAKLVVGAPGDKYEKEADAMADKVVSTVIPVQKQEEQEEQGKVNLKPTTDTIQAPPEEEGTIHLKPLTENIQQRQEEDGTVHLKPLAQTIQRYEQEATLHLKRLSGILQPKEIEGVVHLKSIDNHIPSGMSQTLKQSTLISRQGNGGFAASENIETRVKSSKGGGGPLPDETRDFMEERFGNDFSGVKVHTGSDAVQLSKDLGAQAFTHEQDVYFNSGKYSPHTDEGKKLLAHELTHTIQQTGPKAKRKSLSRKIQKKSQIQRQIQPSPVKNGVKKNPPLNLSGLKTLPEQSLQKEDKNKSEPATSKTEDKKATTTDTKAEATTETKTEEASVTKGDTKETAETKAEERKKNVEKEKEEANKELAEEGKDKEDKGAEMKKYLAAESLKKVETQTAKVKEDTDTVKNKVKSGETGDNLGKLEKESGEKIESQAKQESQEAEAKVKDKADEKGKQDASGQSPSKETVTLPLQDKPGAGENSQPEQTDQPEAVPPIPEGEAKTADTSPIAVPEVSGDQAPATPEADPAFQAVIKQSQQQADQQSSHQSPKSAAKEAQTAAEDPDQQMREAQATKMDDLNAKKPKPFDRKVFEDSLLEKLNLVKPKNADQADNFASSGKTDNIKNALNTEVKGAKKESGGGLPEASKAPPEPDAEAPKKVEELKPTQEVVGTVPPEIEAEKAVPKPKTDKEIEEPLAKTTENLEGAFGEIQAKSMVGSSSDPDEVQADQVAEQVMATPLQPPPNPPLAMGGMGVESSATLQLEPELTPPNPPLPMGGMTDAEPNSPLAMGGITDAEPNSPLAMGGITDAEPLPMGGITDAEPNSPLAMGGITDAEPNSPLSKGGWGGQKGGETIQLLPEVLIQRKEEVKPQSVAQPDSEVPLNVDRLETWKDEGGGQALDALKEAKTHGTTEGPQKFRQGEQETLTTAKTDAQASAKQSNDDMYATRTESMQQTGDSQEATKTTDEIKRTEINTNIQNIFDKTQGNVKGILGKMDSDVNTEFNRGISAAKNAFEGHVKRRMAEYKDKRYTLVFPIKLPKPYWFGIKMVKVGEIRVFDFLTWIRDKFAGLPDEVNVFYEEGKQLYIQEVKKSISNIGGIVEKGLTAAQTEVNQGREKVNAYVQTLPKDLQEIGAQSAADVQTKFDQLEQSISDKQNQLLEDLTTKYQSSLKELDKRIEQLKAENASLISKALKFIGDLAKNIIKILLWPIKKILSVFIGDLAEKVIDSLIDDPVQFMKNLFKGIGDGIKNFANNIAKHLLNGLITWLFGNLGDLKLPEKFDLKGFLDIILQVLGLTKEYVFGILGDILGAPAAKLIQFILDVVLKKGIDSLNYLWDLVKLVVEAGPDVIMTLINEGVEAVETFPDSVQNILGSVSGGLGGILGFAKDLIGSLGEDALDFISGLQPGVKFIFTFFSTLIKDGISGVWEFIKSSLDDMKKIFLKGLMEMAIVEIVKAGISWLIGMMNPASGIAKIAKMIFDVISFFVEKREDIKLFVQAILDTLKAICDGAPAVMAMMIEQALAKMIPVLLGFLASLIGVGGIPSKVKKIVTTLKAPVDKTIGGIFGGAAAFFGGGKSKKGKTARKGKSTNSQGTKSKDTKAKDKKNKDKKQPQNDAQKQIKGAGNQTQNLARNLRDPDAVNQKLSGIKSKHKLKQLKLTKKGKNKYQIVGQAEATKVQRQVDSVVNQGELPLGGLGGLMVQRSGESAWKDKKNELVVKQKIKGNKKKASLTLTAKLMDKKKILPKVAKKLKSIIKKKPKAKLVKSQLPALKSQYKLKTLSLNILKPDGSKYVITGVAPDDDKSTKAQRQAMSPNTDQMLDAHSGVETAIQRSLGQGQPLPTPVREPMENAFGFDFAQVRIHHDTEGDRLSRSLDARAFTTGSDVFFRQGNYEPESPSGKRLLAHELTHVVQQSGESPLLSRTVQRVETLHPTSLQMPYFVQREAEDSSGGSEALDKSENPPKSDKNSQTSALVGAGLLIGGSMLVSGLSKGFGGGGKQKEQANITQSIQGNKLTMRVMITKQQDQDEQKNQRKKKDSSVANNLALPDDIVDDIVTLIQQVVNQYPDPDIVQKKLDKLCVDFDLDLLKVVGSATIGNSISYDIQVKGRPQEPTDENNAAIAKNLDNLTPKEPETKPKSGSLLGGLLSQAFKSKKDGKTKEDKPEKTPKAQEEQQKNNPEKTKKAAEDDAKSNQAQEELADEKETAKSQSKQGNKPGKNPLDVNTKVKRIDPATVEISVRADPKKK</sequence>
<feature type="region of interest" description="Disordered" evidence="2">
    <location>
        <begin position="688"/>
        <end position="775"/>
    </location>
</feature>
<comment type="caution">
    <text evidence="4">The sequence shown here is derived from an EMBL/GenBank/DDBJ whole genome shotgun (WGS) entry which is preliminary data.</text>
</comment>
<proteinExistence type="predicted"/>
<feature type="domain" description="eCIS core" evidence="3">
    <location>
        <begin position="254"/>
        <end position="330"/>
    </location>
</feature>
<feature type="compositionally biased region" description="Basic residues" evidence="2">
    <location>
        <begin position="1657"/>
        <end position="1668"/>
    </location>
</feature>
<feature type="region of interest" description="Disordered" evidence="2">
    <location>
        <begin position="988"/>
        <end position="1024"/>
    </location>
</feature>